<dbReference type="AlphaFoldDB" id="A0A2W1LEH5"/>
<reference evidence="1 2" key="1">
    <citation type="submission" date="2018-06" db="EMBL/GenBank/DDBJ databases">
        <title>Paenibacillus imtechensis sp. nov.</title>
        <authorList>
            <person name="Pinnaka A.K."/>
            <person name="Singh H."/>
            <person name="Kaur M."/>
        </authorList>
    </citation>
    <scope>NUCLEOTIDE SEQUENCE [LARGE SCALE GENOMIC DNA]</scope>
    <source>
        <strain evidence="1 2">SMB1</strain>
    </source>
</reference>
<accession>A0A2W1LEH5</accession>
<sequence length="165" mass="18887">MLEFYNLSNALTLHLTGSLWSDTAMIDLLFVIFDNKGYKVEYDPIGFPVFKNFIKTDVNISNDSLLLKNGGLSKTVSRLHLQAATSVLKERMEKAANNKKIDLETYINQQGFTKEQAKQIIKEKDKIEGYNWHHHQETGRMQLVIQEVHDAHRHTGGNQLWGSGK</sequence>
<organism evidence="1 2">
    <name type="scientific">Paenibacillus sambharensis</name>
    <dbReference type="NCBI Taxonomy" id="1803190"/>
    <lineage>
        <taxon>Bacteria</taxon>
        <taxon>Bacillati</taxon>
        <taxon>Bacillota</taxon>
        <taxon>Bacilli</taxon>
        <taxon>Bacillales</taxon>
        <taxon>Paenibacillaceae</taxon>
        <taxon>Paenibacillus</taxon>
    </lineage>
</organism>
<evidence type="ECO:0000313" key="2">
    <source>
        <dbReference type="Proteomes" id="UP000249522"/>
    </source>
</evidence>
<comment type="caution">
    <text evidence="1">The sequence shown here is derived from an EMBL/GenBank/DDBJ whole genome shotgun (WGS) entry which is preliminary data.</text>
</comment>
<name>A0A2W1LEH5_9BACL</name>
<protein>
    <recommendedName>
        <fullName evidence="3">HNH endonuclease</fullName>
    </recommendedName>
</protein>
<dbReference type="EMBL" id="QKRB01000030">
    <property type="protein sequence ID" value="PZD97213.1"/>
    <property type="molecule type" value="Genomic_DNA"/>
</dbReference>
<keyword evidence="2" id="KW-1185">Reference proteome</keyword>
<evidence type="ECO:0008006" key="3">
    <source>
        <dbReference type="Google" id="ProtNLM"/>
    </source>
</evidence>
<dbReference type="OrthoDB" id="2186822at2"/>
<dbReference type="Pfam" id="PF12639">
    <property type="entry name" value="Colicin-DNase"/>
    <property type="match status" value="1"/>
</dbReference>
<gene>
    <name evidence="1" type="ORF">DNH61_03825</name>
</gene>
<dbReference type="Proteomes" id="UP000249522">
    <property type="component" value="Unassembled WGS sequence"/>
</dbReference>
<evidence type="ECO:0000313" key="1">
    <source>
        <dbReference type="EMBL" id="PZD97213.1"/>
    </source>
</evidence>
<proteinExistence type="predicted"/>